<dbReference type="InterPro" id="IPR029016">
    <property type="entry name" value="GAF-like_dom_sf"/>
</dbReference>
<dbReference type="KEGG" id="samy:DB32_004484"/>
<feature type="coiled-coil region" evidence="9">
    <location>
        <begin position="184"/>
        <end position="211"/>
    </location>
</feature>
<keyword evidence="8" id="KW-0902">Two-component regulatory system</keyword>
<dbReference type="InterPro" id="IPR004358">
    <property type="entry name" value="Sig_transdc_His_kin-like_C"/>
</dbReference>
<evidence type="ECO:0000256" key="1">
    <source>
        <dbReference type="ARBA" id="ARBA00000085"/>
    </source>
</evidence>
<gene>
    <name evidence="11" type="ORF">DB32_004484</name>
</gene>
<dbReference type="EC" id="2.7.13.3" evidence="2"/>
<comment type="catalytic activity">
    <reaction evidence="1">
        <text>ATP + protein L-histidine = ADP + protein N-phospho-L-histidine.</text>
        <dbReference type="EC" id="2.7.13.3"/>
    </reaction>
</comment>
<keyword evidence="5" id="KW-0547">Nucleotide-binding</keyword>
<keyword evidence="12" id="KW-1185">Reference proteome</keyword>
<keyword evidence="3" id="KW-0597">Phosphoprotein</keyword>
<keyword evidence="7" id="KW-0067">ATP-binding</keyword>
<keyword evidence="6" id="KW-0418">Kinase</keyword>
<evidence type="ECO:0000256" key="2">
    <source>
        <dbReference type="ARBA" id="ARBA00012438"/>
    </source>
</evidence>
<evidence type="ECO:0000256" key="4">
    <source>
        <dbReference type="ARBA" id="ARBA00022679"/>
    </source>
</evidence>
<dbReference type="Pfam" id="PF01590">
    <property type="entry name" value="GAF"/>
    <property type="match status" value="1"/>
</dbReference>
<organism evidence="11 12">
    <name type="scientific">Sandaracinus amylolyticus</name>
    <dbReference type="NCBI Taxonomy" id="927083"/>
    <lineage>
        <taxon>Bacteria</taxon>
        <taxon>Pseudomonadati</taxon>
        <taxon>Myxococcota</taxon>
        <taxon>Polyangia</taxon>
        <taxon>Polyangiales</taxon>
        <taxon>Sandaracinaceae</taxon>
        <taxon>Sandaracinus</taxon>
    </lineage>
</organism>
<dbReference type="PANTHER" id="PTHR43065:SF10">
    <property type="entry name" value="PEROXIDE STRESS-ACTIVATED HISTIDINE KINASE MAK3"/>
    <property type="match status" value="1"/>
</dbReference>
<evidence type="ECO:0000256" key="6">
    <source>
        <dbReference type="ARBA" id="ARBA00022777"/>
    </source>
</evidence>
<dbReference type="SMART" id="SM00387">
    <property type="entry name" value="HATPase_c"/>
    <property type="match status" value="1"/>
</dbReference>
<evidence type="ECO:0000256" key="7">
    <source>
        <dbReference type="ARBA" id="ARBA00022840"/>
    </source>
</evidence>
<dbReference type="Gene3D" id="3.30.450.40">
    <property type="match status" value="2"/>
</dbReference>
<dbReference type="STRING" id="927083.DB32_004484"/>
<dbReference type="InterPro" id="IPR003594">
    <property type="entry name" value="HATPase_dom"/>
</dbReference>
<dbReference type="PRINTS" id="PR00344">
    <property type="entry name" value="BCTRLSENSOR"/>
</dbReference>
<sequence length="606" mass="67213">MEHARLRAFQDIGAAAGAMLSLDEILELVVDRMTQVLEADRSTIYLLEDDGQQLVSRVAQSFGGAGAPRDPLASAERHEIRLAVGEGIAGWVARSGQPLNIVDAYSDKRFDPTWDRITGYRTRNVLCVPMKNRLGRPLGVVQVLNKRYGHAFDADDEAMASALAAQAAVTIENNKFFVSTIQKNMELLETKQQLERKVRELEALMEISMASAGATRLDDLLRMVLDRAVRAVDAEAGSILIANESSGDLEFRCAVGGAPDKVTRMRIPRGTGICGWVVENKLPRVVNDVDRHSSPDGVRHYRDVSDRVGYHPRSVLAVPLVWEDGEGALELLNKNAGRDSFTEDDVRLATVIASHVSTAIQLANARERRDKQERLSTIGQLLSGVLHDLKAPLTVIAGYVRELVAEDDRAMRERFAQSVLKQIELMNAMTRETLAFARGDRSLWVRKVYLKSFFEELRDQVARELEGRGIRIDLELLDRGVARFDQHKIQRAVHNLARNAAEAIGAPNARRRGGTFTIRVERRDDDALLISCRDDGPGIPEEIRERLFESFTTHGKEGGTGLGLAIVRKVVDDHGGTIEVESEPGRTVFRMTLPQHEDAAREDAAA</sequence>
<keyword evidence="9" id="KW-0175">Coiled coil</keyword>
<dbReference type="InterPro" id="IPR036890">
    <property type="entry name" value="HATPase_C_sf"/>
</dbReference>
<dbReference type="SUPFAM" id="SSF55874">
    <property type="entry name" value="ATPase domain of HSP90 chaperone/DNA topoisomerase II/histidine kinase"/>
    <property type="match status" value="1"/>
</dbReference>
<evidence type="ECO:0000313" key="12">
    <source>
        <dbReference type="Proteomes" id="UP000034883"/>
    </source>
</evidence>
<dbReference type="SUPFAM" id="SSF55781">
    <property type="entry name" value="GAF domain-like"/>
    <property type="match status" value="2"/>
</dbReference>
<dbReference type="AlphaFoldDB" id="A0A0F6YJ07"/>
<protein>
    <recommendedName>
        <fullName evidence="2">histidine kinase</fullName>
        <ecNumber evidence="2">2.7.13.3</ecNumber>
    </recommendedName>
</protein>
<dbReference type="InterPro" id="IPR036097">
    <property type="entry name" value="HisK_dim/P_sf"/>
</dbReference>
<dbReference type="Pfam" id="PF02518">
    <property type="entry name" value="HATPase_c"/>
    <property type="match status" value="1"/>
</dbReference>
<evidence type="ECO:0000256" key="5">
    <source>
        <dbReference type="ARBA" id="ARBA00022741"/>
    </source>
</evidence>
<dbReference type="CDD" id="cd00082">
    <property type="entry name" value="HisKA"/>
    <property type="match status" value="1"/>
</dbReference>
<dbReference type="GO" id="GO:0005524">
    <property type="term" value="F:ATP binding"/>
    <property type="evidence" value="ECO:0007669"/>
    <property type="project" value="UniProtKB-KW"/>
</dbReference>
<dbReference type="PANTHER" id="PTHR43065">
    <property type="entry name" value="SENSOR HISTIDINE KINASE"/>
    <property type="match status" value="1"/>
</dbReference>
<accession>A0A0F6YJ07</accession>
<dbReference type="Gene3D" id="3.30.565.10">
    <property type="entry name" value="Histidine kinase-like ATPase, C-terminal domain"/>
    <property type="match status" value="1"/>
</dbReference>
<evidence type="ECO:0000256" key="9">
    <source>
        <dbReference type="SAM" id="Coils"/>
    </source>
</evidence>
<dbReference type="SMART" id="SM00388">
    <property type="entry name" value="HisKA"/>
    <property type="match status" value="1"/>
</dbReference>
<dbReference type="PROSITE" id="PS50109">
    <property type="entry name" value="HIS_KIN"/>
    <property type="match status" value="1"/>
</dbReference>
<proteinExistence type="predicted"/>
<dbReference type="EMBL" id="CP011125">
    <property type="protein sequence ID" value="AKF07335.1"/>
    <property type="molecule type" value="Genomic_DNA"/>
</dbReference>
<dbReference type="InterPro" id="IPR005467">
    <property type="entry name" value="His_kinase_dom"/>
</dbReference>
<dbReference type="InterPro" id="IPR003661">
    <property type="entry name" value="HisK_dim/P_dom"/>
</dbReference>
<dbReference type="GO" id="GO:0000155">
    <property type="term" value="F:phosphorelay sensor kinase activity"/>
    <property type="evidence" value="ECO:0007669"/>
    <property type="project" value="InterPro"/>
</dbReference>
<name>A0A0F6YJ07_9BACT</name>
<feature type="domain" description="Histidine kinase" evidence="10">
    <location>
        <begin position="384"/>
        <end position="597"/>
    </location>
</feature>
<keyword evidence="4" id="KW-0808">Transferase</keyword>
<dbReference type="InterPro" id="IPR003018">
    <property type="entry name" value="GAF"/>
</dbReference>
<evidence type="ECO:0000256" key="8">
    <source>
        <dbReference type="ARBA" id="ARBA00023012"/>
    </source>
</evidence>
<dbReference type="SMART" id="SM00065">
    <property type="entry name" value="GAF"/>
    <property type="match status" value="2"/>
</dbReference>
<evidence type="ECO:0000259" key="10">
    <source>
        <dbReference type="PROSITE" id="PS50109"/>
    </source>
</evidence>
<dbReference type="Gene3D" id="1.10.287.130">
    <property type="match status" value="1"/>
</dbReference>
<reference evidence="11 12" key="1">
    <citation type="submission" date="2015-03" db="EMBL/GenBank/DDBJ databases">
        <title>Genome assembly of Sandaracinus amylolyticus DSM 53668.</title>
        <authorList>
            <person name="Sharma G."/>
            <person name="Subramanian S."/>
        </authorList>
    </citation>
    <scope>NUCLEOTIDE SEQUENCE [LARGE SCALE GENOMIC DNA]</scope>
    <source>
        <strain evidence="11 12">DSM 53668</strain>
    </source>
</reference>
<dbReference type="Pfam" id="PF00512">
    <property type="entry name" value="HisKA"/>
    <property type="match status" value="1"/>
</dbReference>
<dbReference type="Pfam" id="PF13185">
    <property type="entry name" value="GAF_2"/>
    <property type="match status" value="1"/>
</dbReference>
<dbReference type="Proteomes" id="UP000034883">
    <property type="component" value="Chromosome"/>
</dbReference>
<dbReference type="SUPFAM" id="SSF47384">
    <property type="entry name" value="Homodimeric domain of signal transducing histidine kinase"/>
    <property type="match status" value="1"/>
</dbReference>
<evidence type="ECO:0000256" key="3">
    <source>
        <dbReference type="ARBA" id="ARBA00022553"/>
    </source>
</evidence>
<evidence type="ECO:0000313" key="11">
    <source>
        <dbReference type="EMBL" id="AKF07335.1"/>
    </source>
</evidence>